<protein>
    <submittedName>
        <fullName evidence="1">Uncharacterized protein</fullName>
    </submittedName>
</protein>
<accession>A0A2R4NHC8</accession>
<keyword evidence="1" id="KW-0614">Plasmid</keyword>
<sequence length="45" mass="5568">MINKVFRSLHVYFRKIIRFESKLPRITATNAAADNYFYRKLLFWQ</sequence>
<dbReference type="EMBL" id="MG288682">
    <property type="protein sequence ID" value="AVX35430.1"/>
    <property type="molecule type" value="Genomic_DNA"/>
</dbReference>
<organism evidence="1">
    <name type="scientific">Klebsiella aerogenes</name>
    <name type="common">Enterobacter aerogenes</name>
    <dbReference type="NCBI Taxonomy" id="548"/>
    <lineage>
        <taxon>Bacteria</taxon>
        <taxon>Pseudomonadati</taxon>
        <taxon>Pseudomonadota</taxon>
        <taxon>Gammaproteobacteria</taxon>
        <taxon>Enterobacterales</taxon>
        <taxon>Enterobacteriaceae</taxon>
        <taxon>Klebsiella/Raoultella group</taxon>
        <taxon>Klebsiella</taxon>
    </lineage>
</organism>
<geneLocation type="plasmid" evidence="1">
    <name>pE20-HI3</name>
</geneLocation>
<proteinExistence type="predicted"/>
<reference evidence="1" key="1">
    <citation type="journal article" date="2018" name="Front. Microbiol.">
        <title>Dissemination of KPC-2-Encoding IncX6 Plasmids Among Multiple Enterobacteriaceae Species in a Single Chinese Hospital.</title>
        <authorList>
            <person name="Li B."/>
            <person name="Feng J."/>
            <person name="Zhan Z."/>
            <person name="Yin Z."/>
            <person name="Jiang Q."/>
            <person name="Wei P."/>
            <person name="Chen X."/>
            <person name="Gao B."/>
            <person name="Hou J."/>
            <person name="Mao P."/>
            <person name="Wu W."/>
            <person name="Chen W."/>
            <person name="Tong Y."/>
            <person name="Wang J."/>
            <person name="Li B."/>
            <person name="Zhou D."/>
        </authorList>
    </citation>
    <scope>NUCLEOTIDE SEQUENCE</scope>
    <source>
        <strain evidence="1">E20</strain>
        <plasmid evidence="1">pE20-HI3</plasmid>
    </source>
</reference>
<name>A0A2R4NHC8_KLEAE</name>
<evidence type="ECO:0000313" key="1">
    <source>
        <dbReference type="EMBL" id="AVX35430.1"/>
    </source>
</evidence>
<dbReference type="AlphaFoldDB" id="A0A2R4NHC8"/>